<dbReference type="Pfam" id="PF01471">
    <property type="entry name" value="PG_binding_1"/>
    <property type="match status" value="1"/>
</dbReference>
<keyword evidence="3" id="KW-0378">Hydrolase</keyword>
<feature type="domain" description="NlpC/P60" evidence="6">
    <location>
        <begin position="91"/>
        <end position="232"/>
    </location>
</feature>
<dbReference type="SUPFAM" id="SSF47090">
    <property type="entry name" value="PGBD-like"/>
    <property type="match status" value="1"/>
</dbReference>
<dbReference type="PANTHER" id="PTHR47359:SF3">
    <property type="entry name" value="NLP_P60 DOMAIN-CONTAINING PROTEIN-RELATED"/>
    <property type="match status" value="1"/>
</dbReference>
<gene>
    <name evidence="7" type="ORF">UFOPK3773_00258</name>
    <name evidence="8" type="ORF">UFOPK3992_00812</name>
</gene>
<dbReference type="GO" id="GO:0008234">
    <property type="term" value="F:cysteine-type peptidase activity"/>
    <property type="evidence" value="ECO:0007669"/>
    <property type="project" value="UniProtKB-KW"/>
</dbReference>
<dbReference type="GO" id="GO:0006508">
    <property type="term" value="P:proteolysis"/>
    <property type="evidence" value="ECO:0007669"/>
    <property type="project" value="UniProtKB-KW"/>
</dbReference>
<sequence>MTRILSQCGSLKRARLVRVAAAVAAAALCLPLAGLSPSVAVTTAATSITATTAAAASRSCPTTAPSGTLRDGSAVMGGLALCRHAVAAAATPQAALAIVAAFGMLGAPYACGGVGRMAPFRFDCSSLVSRAYFIGAGLDTAGVDWAPSTRDMVPWDGVPLASWAALVTPANLRPGDLVLYDTGGATYRHVAMYLGDGYMLHTNSCGDVAHVSTFWGTGPMSGRQFLVARRVMAPADYRPPTPTPTPVPTPSPVPTPTPSTVTPPFAGGTVGLGARGPVVAALQRSLIRGGYLRPQMFGAITPGRFGTQTRDAVVAFQFAHPALGPTSGVVGAAAYRAITGWGAVSSSVPGPSAEVGRPVLSVASLLARSRPAVRVVQAGLNRLVGVEIPVDGQWGPRTQAAYTVFRRHLLGLVGRAAYGPPTRSTLVSLGRMSGFTVVR</sequence>
<dbReference type="Gene3D" id="3.90.1720.10">
    <property type="entry name" value="endopeptidase domain like (from Nostoc punctiforme)"/>
    <property type="match status" value="1"/>
</dbReference>
<dbReference type="InterPro" id="IPR038765">
    <property type="entry name" value="Papain-like_cys_pep_sf"/>
</dbReference>
<accession>A0A6J7IKJ3</accession>
<dbReference type="EMBL" id="CAFBOZ010000099">
    <property type="protein sequence ID" value="CAB5003600.1"/>
    <property type="molecule type" value="Genomic_DNA"/>
</dbReference>
<protein>
    <submittedName>
        <fullName evidence="7">Unannotated protein</fullName>
    </submittedName>
</protein>
<evidence type="ECO:0000256" key="2">
    <source>
        <dbReference type="ARBA" id="ARBA00022670"/>
    </source>
</evidence>
<dbReference type="SUPFAM" id="SSF54001">
    <property type="entry name" value="Cysteine proteinases"/>
    <property type="match status" value="1"/>
</dbReference>
<dbReference type="PANTHER" id="PTHR47359">
    <property type="entry name" value="PEPTIDOGLYCAN DL-ENDOPEPTIDASE CWLO"/>
    <property type="match status" value="1"/>
</dbReference>
<feature type="compositionally biased region" description="Pro residues" evidence="5">
    <location>
        <begin position="237"/>
        <end position="257"/>
    </location>
</feature>
<dbReference type="InterPro" id="IPR036365">
    <property type="entry name" value="PGBD-like_sf"/>
</dbReference>
<evidence type="ECO:0000313" key="7">
    <source>
        <dbReference type="EMBL" id="CAB4931330.1"/>
    </source>
</evidence>
<dbReference type="PROSITE" id="PS51935">
    <property type="entry name" value="NLPC_P60"/>
    <property type="match status" value="1"/>
</dbReference>
<comment type="similarity">
    <text evidence="1">Belongs to the peptidase C40 family.</text>
</comment>
<dbReference type="InterPro" id="IPR000064">
    <property type="entry name" value="NLP_P60_dom"/>
</dbReference>
<evidence type="ECO:0000313" key="8">
    <source>
        <dbReference type="EMBL" id="CAB5003600.1"/>
    </source>
</evidence>
<evidence type="ECO:0000256" key="3">
    <source>
        <dbReference type="ARBA" id="ARBA00022801"/>
    </source>
</evidence>
<dbReference type="Pfam" id="PF00877">
    <property type="entry name" value="NLPC_P60"/>
    <property type="match status" value="1"/>
</dbReference>
<dbReference type="EMBL" id="CAFBNF010000014">
    <property type="protein sequence ID" value="CAB4931330.1"/>
    <property type="molecule type" value="Genomic_DNA"/>
</dbReference>
<evidence type="ECO:0000256" key="4">
    <source>
        <dbReference type="ARBA" id="ARBA00022807"/>
    </source>
</evidence>
<dbReference type="AlphaFoldDB" id="A0A6J7IKJ3"/>
<dbReference type="InterPro" id="IPR036366">
    <property type="entry name" value="PGBDSf"/>
</dbReference>
<organism evidence="7">
    <name type="scientific">freshwater metagenome</name>
    <dbReference type="NCBI Taxonomy" id="449393"/>
    <lineage>
        <taxon>unclassified sequences</taxon>
        <taxon>metagenomes</taxon>
        <taxon>ecological metagenomes</taxon>
    </lineage>
</organism>
<keyword evidence="2" id="KW-0645">Protease</keyword>
<proteinExistence type="inferred from homology"/>
<evidence type="ECO:0000256" key="5">
    <source>
        <dbReference type="SAM" id="MobiDB-lite"/>
    </source>
</evidence>
<feature type="region of interest" description="Disordered" evidence="5">
    <location>
        <begin position="236"/>
        <end position="258"/>
    </location>
</feature>
<dbReference type="Gene3D" id="1.10.101.10">
    <property type="entry name" value="PGBD-like superfamily/PGBD"/>
    <property type="match status" value="2"/>
</dbReference>
<dbReference type="InterPro" id="IPR051794">
    <property type="entry name" value="PG_Endopeptidase_C40"/>
</dbReference>
<evidence type="ECO:0000259" key="6">
    <source>
        <dbReference type="PROSITE" id="PS51935"/>
    </source>
</evidence>
<reference evidence="7" key="1">
    <citation type="submission" date="2020-05" db="EMBL/GenBank/DDBJ databases">
        <authorList>
            <person name="Chiriac C."/>
            <person name="Salcher M."/>
            <person name="Ghai R."/>
            <person name="Kavagutti S V."/>
        </authorList>
    </citation>
    <scope>NUCLEOTIDE SEQUENCE</scope>
</reference>
<evidence type="ECO:0000256" key="1">
    <source>
        <dbReference type="ARBA" id="ARBA00007074"/>
    </source>
</evidence>
<dbReference type="InterPro" id="IPR002477">
    <property type="entry name" value="Peptidoglycan-bd-like"/>
</dbReference>
<keyword evidence="4" id="KW-0788">Thiol protease</keyword>
<name>A0A6J7IKJ3_9ZZZZ</name>